<dbReference type="PROSITE" id="PS51078">
    <property type="entry name" value="ICLR_ED"/>
    <property type="match status" value="1"/>
</dbReference>
<feature type="domain" description="IclR-ED" evidence="5">
    <location>
        <begin position="76"/>
        <end position="258"/>
    </location>
</feature>
<dbReference type="GO" id="GO:0003700">
    <property type="term" value="F:DNA-binding transcription factor activity"/>
    <property type="evidence" value="ECO:0007669"/>
    <property type="project" value="TreeGrafter"/>
</dbReference>
<dbReference type="EMBL" id="JAAKZF010000036">
    <property type="protein sequence ID" value="NGO53711.1"/>
    <property type="molecule type" value="Genomic_DNA"/>
</dbReference>
<evidence type="ECO:0000313" key="7">
    <source>
        <dbReference type="Proteomes" id="UP001642900"/>
    </source>
</evidence>
<evidence type="ECO:0000259" key="5">
    <source>
        <dbReference type="PROSITE" id="PS51078"/>
    </source>
</evidence>
<dbReference type="InterPro" id="IPR029016">
    <property type="entry name" value="GAF-like_dom_sf"/>
</dbReference>
<evidence type="ECO:0000313" key="6">
    <source>
        <dbReference type="EMBL" id="NGO53711.1"/>
    </source>
</evidence>
<keyword evidence="7" id="KW-1185">Reference proteome</keyword>
<dbReference type="Pfam" id="PF01614">
    <property type="entry name" value="IclR_C"/>
    <property type="match status" value="1"/>
</dbReference>
<accession>A0A6G4WG28</accession>
<dbReference type="InterPro" id="IPR036388">
    <property type="entry name" value="WH-like_DNA-bd_sf"/>
</dbReference>
<proteinExistence type="predicted"/>
<dbReference type="PROSITE" id="PS51077">
    <property type="entry name" value="HTH_ICLR"/>
    <property type="match status" value="1"/>
</dbReference>
<dbReference type="InterPro" id="IPR005471">
    <property type="entry name" value="Tscrpt_reg_IclR_N"/>
</dbReference>
<keyword evidence="3" id="KW-0804">Transcription</keyword>
<dbReference type="AlphaFoldDB" id="A0A6G4WG28"/>
<dbReference type="RefSeq" id="WP_165031353.1">
    <property type="nucleotide sequence ID" value="NZ_JAAKZF010000036.1"/>
</dbReference>
<evidence type="ECO:0000256" key="2">
    <source>
        <dbReference type="ARBA" id="ARBA00023125"/>
    </source>
</evidence>
<keyword evidence="2" id="KW-0238">DNA-binding</keyword>
<feature type="domain" description="HTH iclR-type" evidence="4">
    <location>
        <begin position="12"/>
        <end position="75"/>
    </location>
</feature>
<protein>
    <submittedName>
        <fullName evidence="6">IclR family transcriptional regulator</fullName>
    </submittedName>
</protein>
<dbReference type="Pfam" id="PF09339">
    <property type="entry name" value="HTH_IclR"/>
    <property type="match status" value="1"/>
</dbReference>
<dbReference type="SUPFAM" id="SSF46785">
    <property type="entry name" value="Winged helix' DNA-binding domain"/>
    <property type="match status" value="1"/>
</dbReference>
<evidence type="ECO:0000256" key="3">
    <source>
        <dbReference type="ARBA" id="ARBA00023163"/>
    </source>
</evidence>
<dbReference type="SMART" id="SM00346">
    <property type="entry name" value="HTH_ICLR"/>
    <property type="match status" value="1"/>
</dbReference>
<sequence>MAKSTTTKAATEKPLERYVRILEIVAGFPDGISGTAVGEMLDLPKASAYRLMKSLADVELIEPSGPKTANFKLGRRLERLLFSGASDEWFKAVARPTLQELSEKTGQACFIARLAGDSVRSVDMVAPDNLVRAYIVPGHEIPAHAGASAKAILAFQDPNFIASVLDKPLKRFTAATKVDFDVLVEELQLVRKTGVAYCIGEDVDGFAAIAAPIRIDGQRTQHSLCVTGTIQGIIDTNRELNVALVKRMAEKLSKILEKQFQQTLKIAV</sequence>
<dbReference type="InterPro" id="IPR014757">
    <property type="entry name" value="Tscrpt_reg_IclR_C"/>
</dbReference>
<dbReference type="Proteomes" id="UP001642900">
    <property type="component" value="Unassembled WGS sequence"/>
</dbReference>
<name>A0A6G4WG28_9HYPH</name>
<comment type="caution">
    <text evidence="6">The sequence shown here is derived from an EMBL/GenBank/DDBJ whole genome shotgun (WGS) entry which is preliminary data.</text>
</comment>
<gene>
    <name evidence="6" type="ORF">G6N73_21520</name>
</gene>
<organism evidence="6 7">
    <name type="scientific">Allomesorhizobium camelthorni</name>
    <dbReference type="NCBI Taxonomy" id="475069"/>
    <lineage>
        <taxon>Bacteria</taxon>
        <taxon>Pseudomonadati</taxon>
        <taxon>Pseudomonadota</taxon>
        <taxon>Alphaproteobacteria</taxon>
        <taxon>Hyphomicrobiales</taxon>
        <taxon>Phyllobacteriaceae</taxon>
        <taxon>Allomesorhizobium</taxon>
    </lineage>
</organism>
<dbReference type="SUPFAM" id="SSF55781">
    <property type="entry name" value="GAF domain-like"/>
    <property type="match status" value="1"/>
</dbReference>
<keyword evidence="1" id="KW-0805">Transcription regulation</keyword>
<evidence type="ECO:0000256" key="1">
    <source>
        <dbReference type="ARBA" id="ARBA00023015"/>
    </source>
</evidence>
<dbReference type="GO" id="GO:0003677">
    <property type="term" value="F:DNA binding"/>
    <property type="evidence" value="ECO:0007669"/>
    <property type="project" value="UniProtKB-KW"/>
</dbReference>
<dbReference type="PANTHER" id="PTHR30136:SF24">
    <property type="entry name" value="HTH-TYPE TRANSCRIPTIONAL REPRESSOR ALLR"/>
    <property type="match status" value="1"/>
</dbReference>
<dbReference type="Gene3D" id="1.10.10.10">
    <property type="entry name" value="Winged helix-like DNA-binding domain superfamily/Winged helix DNA-binding domain"/>
    <property type="match status" value="1"/>
</dbReference>
<reference evidence="6 7" key="1">
    <citation type="submission" date="2020-02" db="EMBL/GenBank/DDBJ databases">
        <title>Genome sequence of strain CCNWXJ40-4.</title>
        <authorList>
            <person name="Gao J."/>
            <person name="Sun J."/>
        </authorList>
    </citation>
    <scope>NUCLEOTIDE SEQUENCE [LARGE SCALE GENOMIC DNA]</scope>
    <source>
        <strain evidence="6 7">CCNWXJ 40-4</strain>
    </source>
</reference>
<dbReference type="InterPro" id="IPR036390">
    <property type="entry name" value="WH_DNA-bd_sf"/>
</dbReference>
<dbReference type="InterPro" id="IPR050707">
    <property type="entry name" value="HTH_MetabolicPath_Reg"/>
</dbReference>
<dbReference type="PANTHER" id="PTHR30136">
    <property type="entry name" value="HELIX-TURN-HELIX TRANSCRIPTIONAL REGULATOR, ICLR FAMILY"/>
    <property type="match status" value="1"/>
</dbReference>
<evidence type="ECO:0000259" key="4">
    <source>
        <dbReference type="PROSITE" id="PS51077"/>
    </source>
</evidence>
<dbReference type="GO" id="GO:0045892">
    <property type="term" value="P:negative regulation of DNA-templated transcription"/>
    <property type="evidence" value="ECO:0007669"/>
    <property type="project" value="TreeGrafter"/>
</dbReference>
<dbReference type="Gene3D" id="3.30.450.40">
    <property type="match status" value="1"/>
</dbReference>